<feature type="binding site" evidence="1">
    <location>
        <position position="242"/>
    </location>
    <ligand>
        <name>Zn(2+)</name>
        <dbReference type="ChEBI" id="CHEBI:29105"/>
    </ligand>
</feature>
<feature type="region of interest" description="Disordered" evidence="2">
    <location>
        <begin position="598"/>
        <end position="658"/>
    </location>
</feature>
<feature type="region of interest" description="Disordered" evidence="2">
    <location>
        <begin position="13"/>
        <end position="68"/>
    </location>
</feature>
<accession>A0A7R9D2W7</accession>
<dbReference type="GO" id="GO:0005634">
    <property type="term" value="C:nucleus"/>
    <property type="evidence" value="ECO:0007669"/>
    <property type="project" value="InterPro"/>
</dbReference>
<dbReference type="SMART" id="SM00868">
    <property type="entry name" value="zf-AD"/>
    <property type="match status" value="1"/>
</dbReference>
<keyword evidence="1" id="KW-0862">Zinc</keyword>
<feature type="compositionally biased region" description="Basic and acidic residues" evidence="2">
    <location>
        <begin position="599"/>
        <end position="611"/>
    </location>
</feature>
<evidence type="ECO:0000256" key="1">
    <source>
        <dbReference type="PROSITE-ProRule" id="PRU01263"/>
    </source>
</evidence>
<name>A0A7R9D2W7_TIMCR</name>
<dbReference type="AlphaFoldDB" id="A0A7R9D2W7"/>
<feature type="binding site" evidence="1">
    <location>
        <position position="196"/>
    </location>
    <ligand>
        <name>Zn(2+)</name>
        <dbReference type="ChEBI" id="CHEBI:29105"/>
    </ligand>
</feature>
<dbReference type="GO" id="GO:0008270">
    <property type="term" value="F:zinc ion binding"/>
    <property type="evidence" value="ECO:0007669"/>
    <property type="project" value="UniProtKB-UniRule"/>
</dbReference>
<feature type="compositionally biased region" description="Low complexity" evidence="2">
    <location>
        <begin position="23"/>
        <end position="54"/>
    </location>
</feature>
<feature type="region of interest" description="Disordered" evidence="2">
    <location>
        <begin position="398"/>
        <end position="429"/>
    </location>
</feature>
<evidence type="ECO:0000256" key="2">
    <source>
        <dbReference type="SAM" id="MobiDB-lite"/>
    </source>
</evidence>
<sequence length="658" mass="72973">MTLLLVQQFAERGLNKQKNDDLPSTCSAETSEPPTSEPPTSETPPSTSTAETAVAPPPKKPRLEVDVPPDEVEVVPSRVDLLDMTVEIVNFCSKRSPARAVSFCSKRSPALPHDSYDNTVQSIRYLRSKQHSNNRSKLPFKIVVVSGISGEVERSEPVDCEPEVNFEEVTLPGISEEPQQDDFTSSEESEPEKTNCRLCMYNDGTEPIFDNDAEENHLALKIMYTMPSLRVEENDGFSKVVCVDCAMLVGTFYDFKLQCEKTDITLRAATKKYQIPIKVELEEVNPHLRGGRVENHLGKTTPSSPDRDSNLDLPVLSSRAQHNKRISRMKEEREASSACAEFKNLNIRIEDTLRTFYELMDSVKSFEEKLPSFGGKRSRRVRCLRSTSRGSKTRIFRGASKSTKRGSASTRRGRRGRPRGCRGRRGASKMSDDALALNYSNTLSHNVHSTRAQVTGGKDRIPIVSETSSHSSNTQNLLTSCVRVKTEVEDIQEPSSNYDSKEDVSNITIPHLFTPDGLRGMKTYSRRIDNKQNISVTDTTGTVLSDDDIKNPNSTVTGDSDKVPASNKGEYRITSVTDNSDKVPADNKGEYRIASVTDDSDKVPADNKGEYRIASVTDDSDKVPADNKGEYRITSATENTDKMLPSNEEDGPSKSATS</sequence>
<dbReference type="Pfam" id="PF07776">
    <property type="entry name" value="zf-AD"/>
    <property type="match status" value="1"/>
</dbReference>
<feature type="compositionally biased region" description="Basic residues" evidence="2">
    <location>
        <begin position="411"/>
        <end position="427"/>
    </location>
</feature>
<feature type="region of interest" description="Disordered" evidence="2">
    <location>
        <begin position="171"/>
        <end position="192"/>
    </location>
</feature>
<feature type="domain" description="ZAD" evidence="3">
    <location>
        <begin position="194"/>
        <end position="269"/>
    </location>
</feature>
<gene>
    <name evidence="4" type="ORF">TCEB3V08_LOCUS8831</name>
</gene>
<feature type="binding site" evidence="1">
    <location>
        <position position="199"/>
    </location>
    <ligand>
        <name>Zn(2+)</name>
        <dbReference type="ChEBI" id="CHEBI:29105"/>
    </ligand>
</feature>
<feature type="compositionally biased region" description="Low complexity" evidence="2">
    <location>
        <begin position="398"/>
        <end position="410"/>
    </location>
</feature>
<dbReference type="EMBL" id="OC320039">
    <property type="protein sequence ID" value="CAD7407028.1"/>
    <property type="molecule type" value="Genomic_DNA"/>
</dbReference>
<feature type="region of interest" description="Disordered" evidence="2">
    <location>
        <begin position="291"/>
        <end position="332"/>
    </location>
</feature>
<keyword evidence="1" id="KW-0863">Zinc-finger</keyword>
<reference evidence="4" key="1">
    <citation type="submission" date="2020-11" db="EMBL/GenBank/DDBJ databases">
        <authorList>
            <person name="Tran Van P."/>
        </authorList>
    </citation>
    <scope>NUCLEOTIDE SEQUENCE</scope>
</reference>
<feature type="compositionally biased region" description="Acidic residues" evidence="2">
    <location>
        <begin position="178"/>
        <end position="190"/>
    </location>
</feature>
<feature type="compositionally biased region" description="Basic and acidic residues" evidence="2">
    <location>
        <begin position="619"/>
        <end position="631"/>
    </location>
</feature>
<organism evidence="4">
    <name type="scientific">Timema cristinae</name>
    <name type="common">Walking stick</name>
    <dbReference type="NCBI Taxonomy" id="61476"/>
    <lineage>
        <taxon>Eukaryota</taxon>
        <taxon>Metazoa</taxon>
        <taxon>Ecdysozoa</taxon>
        <taxon>Arthropoda</taxon>
        <taxon>Hexapoda</taxon>
        <taxon>Insecta</taxon>
        <taxon>Pterygota</taxon>
        <taxon>Neoptera</taxon>
        <taxon>Polyneoptera</taxon>
        <taxon>Phasmatodea</taxon>
        <taxon>Timematodea</taxon>
        <taxon>Timematoidea</taxon>
        <taxon>Timematidae</taxon>
        <taxon>Timema</taxon>
    </lineage>
</organism>
<keyword evidence="1" id="KW-0479">Metal-binding</keyword>
<feature type="binding site" evidence="1">
    <location>
        <position position="245"/>
    </location>
    <ligand>
        <name>Zn(2+)</name>
        <dbReference type="ChEBI" id="CHEBI:29105"/>
    </ligand>
</feature>
<proteinExistence type="predicted"/>
<feature type="region of interest" description="Disordered" evidence="2">
    <location>
        <begin position="539"/>
        <end position="568"/>
    </location>
</feature>
<protein>
    <recommendedName>
        <fullName evidence="3">ZAD domain-containing protein</fullName>
    </recommendedName>
</protein>
<dbReference type="InterPro" id="IPR012934">
    <property type="entry name" value="Znf_AD"/>
</dbReference>
<evidence type="ECO:0000313" key="4">
    <source>
        <dbReference type="EMBL" id="CAD7407028.1"/>
    </source>
</evidence>
<dbReference type="Gene3D" id="3.40.1800.20">
    <property type="match status" value="1"/>
</dbReference>
<dbReference type="SUPFAM" id="SSF57716">
    <property type="entry name" value="Glucocorticoid receptor-like (DNA-binding domain)"/>
    <property type="match status" value="1"/>
</dbReference>
<dbReference type="PROSITE" id="PS51915">
    <property type="entry name" value="ZAD"/>
    <property type="match status" value="1"/>
</dbReference>
<evidence type="ECO:0000259" key="3">
    <source>
        <dbReference type="PROSITE" id="PS51915"/>
    </source>
</evidence>